<reference evidence="5" key="1">
    <citation type="journal article" date="2015" name="MBio">
        <title>Genome-Resolved Metagenomic Analysis Reveals Roles for Candidate Phyla and Other Microbial Community Members in Biogeochemical Transformations in Oil Reservoirs.</title>
        <authorList>
            <person name="Hu P."/>
            <person name="Tom L."/>
            <person name="Singh A."/>
            <person name="Thomas B.C."/>
            <person name="Baker B.J."/>
            <person name="Piceno Y.M."/>
            <person name="Andersen G.L."/>
            <person name="Banfield J.F."/>
        </authorList>
    </citation>
    <scope>NUCLEOTIDE SEQUENCE [LARGE SCALE GENOMIC DNA]</scope>
</reference>
<evidence type="ECO:0000256" key="2">
    <source>
        <dbReference type="ARBA" id="ARBA00022729"/>
    </source>
</evidence>
<name>A0A101I8L3_9BACT</name>
<evidence type="ECO:0000256" key="3">
    <source>
        <dbReference type="SAM" id="SignalP"/>
    </source>
</evidence>
<dbReference type="GO" id="GO:0005829">
    <property type="term" value="C:cytosol"/>
    <property type="evidence" value="ECO:0007669"/>
    <property type="project" value="TreeGrafter"/>
</dbReference>
<organism evidence="4 5">
    <name type="scientific">Mesotoga infera</name>
    <dbReference type="NCBI Taxonomy" id="1236046"/>
    <lineage>
        <taxon>Bacteria</taxon>
        <taxon>Thermotogati</taxon>
        <taxon>Thermotogota</taxon>
        <taxon>Thermotogae</taxon>
        <taxon>Kosmotogales</taxon>
        <taxon>Kosmotogaceae</taxon>
        <taxon>Mesotoga</taxon>
    </lineage>
</organism>
<dbReference type="GO" id="GO:0050821">
    <property type="term" value="P:protein stabilization"/>
    <property type="evidence" value="ECO:0007669"/>
    <property type="project" value="TreeGrafter"/>
</dbReference>
<comment type="similarity">
    <text evidence="1">Belongs to the Skp family.</text>
</comment>
<feature type="chain" id="PRO_5007097147" evidence="3">
    <location>
        <begin position="20"/>
        <end position="165"/>
    </location>
</feature>
<dbReference type="InterPro" id="IPR024930">
    <property type="entry name" value="Skp_dom_sf"/>
</dbReference>
<dbReference type="PATRIC" id="fig|1236046.5.peg.1616"/>
<evidence type="ECO:0000313" key="4">
    <source>
        <dbReference type="EMBL" id="KUK90678.1"/>
    </source>
</evidence>
<dbReference type="Gene3D" id="3.30.910.20">
    <property type="entry name" value="Skp domain"/>
    <property type="match status" value="1"/>
</dbReference>
<sequence>MKRSLKFLLVVIMVSAVGAIVVSESGAGPSEPAKIAFADMQKVLEATKDWVTLNTDYQKDTQFYQSQLDSLSKEYQDLANSGAGQDALLRKQQEILAKKSQYEQTLETTYNAKLQVIMEQVNKRIKDYATFIGIDMVISSEIVVYGSAAYDITDSIIEYMKGFQN</sequence>
<dbReference type="AlphaFoldDB" id="A0A101I8L3"/>
<proteinExistence type="inferred from homology"/>
<protein>
    <submittedName>
        <fullName evidence="4">Outer membrane protein</fullName>
    </submittedName>
</protein>
<feature type="signal peptide" evidence="3">
    <location>
        <begin position="1"/>
        <end position="19"/>
    </location>
</feature>
<dbReference type="SMART" id="SM00935">
    <property type="entry name" value="OmpH"/>
    <property type="match status" value="1"/>
</dbReference>
<evidence type="ECO:0000313" key="5">
    <source>
        <dbReference type="Proteomes" id="UP000055014"/>
    </source>
</evidence>
<dbReference type="InterPro" id="IPR005632">
    <property type="entry name" value="Chaperone_Skp"/>
</dbReference>
<dbReference type="PANTHER" id="PTHR35089">
    <property type="entry name" value="CHAPERONE PROTEIN SKP"/>
    <property type="match status" value="1"/>
</dbReference>
<dbReference type="GO" id="GO:0051082">
    <property type="term" value="F:unfolded protein binding"/>
    <property type="evidence" value="ECO:0007669"/>
    <property type="project" value="InterPro"/>
</dbReference>
<gene>
    <name evidence="4" type="ORF">XE02_0443</name>
</gene>
<dbReference type="SUPFAM" id="SSF111384">
    <property type="entry name" value="OmpH-like"/>
    <property type="match status" value="1"/>
</dbReference>
<evidence type="ECO:0000256" key="1">
    <source>
        <dbReference type="ARBA" id="ARBA00009091"/>
    </source>
</evidence>
<dbReference type="Pfam" id="PF03938">
    <property type="entry name" value="OmpH"/>
    <property type="match status" value="1"/>
</dbReference>
<keyword evidence="2 3" id="KW-0732">Signal</keyword>
<accession>A0A101I8L3</accession>
<dbReference type="Proteomes" id="UP000055014">
    <property type="component" value="Unassembled WGS sequence"/>
</dbReference>
<comment type="caution">
    <text evidence="4">The sequence shown here is derived from an EMBL/GenBank/DDBJ whole genome shotgun (WGS) entry which is preliminary data.</text>
</comment>
<dbReference type="PANTHER" id="PTHR35089:SF1">
    <property type="entry name" value="CHAPERONE PROTEIN SKP"/>
    <property type="match status" value="1"/>
</dbReference>
<dbReference type="EMBL" id="LGGW01000024">
    <property type="protein sequence ID" value="KUK90678.1"/>
    <property type="molecule type" value="Genomic_DNA"/>
</dbReference>